<evidence type="ECO:0000313" key="2">
    <source>
        <dbReference type="EMBL" id="QSE89875.1"/>
    </source>
</evidence>
<sequence length="149" mass="16327">MQLRYAGFPENLRPGGRLVSSCPDRIAVINELLAEHEEKFASALHELEGCAQYLVRGRCVEETITREIVDEIPEATRLPESIRDQPEKTDLGSPDSVGISRFSPFRRIRAARCSRRNGLPSHLGSWLASSATVPARATFRGGLSVAAPG</sequence>
<dbReference type="InterPro" id="IPR009430">
    <property type="entry name" value="GvpL/GvpF"/>
</dbReference>
<dbReference type="EMBL" id="CP070619">
    <property type="protein sequence ID" value="QSE89875.1"/>
    <property type="molecule type" value="Genomic_DNA"/>
</dbReference>
<name>A0A974ZTI1_9NOCA</name>
<dbReference type="RefSeq" id="WP_206006404.1">
    <property type="nucleotide sequence ID" value="NZ_CP070619.1"/>
</dbReference>
<reference evidence="2 3" key="2">
    <citation type="journal article" date="2022" name="Arch. Microbiol.">
        <title>Rhodococcus pseudokoreensis sp. nov. isolated from the rhizosphere of young M26 apple rootstocks.</title>
        <authorList>
            <person name="Kampfer P."/>
            <person name="Glaeser S.P."/>
            <person name="Blom J."/>
            <person name="Wolf J."/>
            <person name="Benning S."/>
            <person name="Schloter M."/>
            <person name="Neumann-Schaal M."/>
        </authorList>
    </citation>
    <scope>NUCLEOTIDE SEQUENCE [LARGE SCALE GENOMIC DNA]</scope>
    <source>
        <strain evidence="2 3">R79</strain>
    </source>
</reference>
<evidence type="ECO:0000313" key="3">
    <source>
        <dbReference type="Proteomes" id="UP000662986"/>
    </source>
</evidence>
<reference evidence="2 3" key="1">
    <citation type="journal article" date="2021" name="Microbiol. Resour. Announc.">
        <title>Complete Genome Sequences of Two Rhodococcus sp. Strains with Large and Linear Chromosomes, Isolated from Apple Rhizosphere.</title>
        <authorList>
            <person name="Benning S."/>
            <person name="Brugnone N."/>
            <person name="Siani R."/>
            <person name="Kublik S."/>
            <person name="Schloter M."/>
            <person name="Rad V."/>
        </authorList>
    </citation>
    <scope>NUCLEOTIDE SEQUENCE [LARGE SCALE GENOMIC DNA]</scope>
    <source>
        <strain evidence="2 3">R79</strain>
    </source>
</reference>
<proteinExistence type="predicted"/>
<evidence type="ECO:0000256" key="1">
    <source>
        <dbReference type="SAM" id="MobiDB-lite"/>
    </source>
</evidence>
<dbReference type="Pfam" id="PF06386">
    <property type="entry name" value="GvpL_GvpF"/>
    <property type="match status" value="1"/>
</dbReference>
<organism evidence="2 3">
    <name type="scientific">Rhodococcus pseudokoreensis</name>
    <dbReference type="NCBI Taxonomy" id="2811421"/>
    <lineage>
        <taxon>Bacteria</taxon>
        <taxon>Bacillati</taxon>
        <taxon>Actinomycetota</taxon>
        <taxon>Actinomycetes</taxon>
        <taxon>Mycobacteriales</taxon>
        <taxon>Nocardiaceae</taxon>
        <taxon>Rhodococcus</taxon>
    </lineage>
</organism>
<dbReference type="Proteomes" id="UP000662986">
    <property type="component" value="Chromosome"/>
</dbReference>
<keyword evidence="3" id="KW-1185">Reference proteome</keyword>
<accession>A0A974ZTI1</accession>
<gene>
    <name evidence="2" type="ORF">JWS13_15200</name>
</gene>
<protein>
    <submittedName>
        <fullName evidence="2">GvpL/GvpF family gas vesicle protein</fullName>
    </submittedName>
</protein>
<feature type="region of interest" description="Disordered" evidence="1">
    <location>
        <begin position="76"/>
        <end position="98"/>
    </location>
</feature>
<feature type="compositionally biased region" description="Basic and acidic residues" evidence="1">
    <location>
        <begin position="80"/>
        <end position="90"/>
    </location>
</feature>